<dbReference type="EMBL" id="JAGRRH010000019">
    <property type="protein sequence ID" value="KAG7349938.1"/>
    <property type="molecule type" value="Genomic_DNA"/>
</dbReference>
<dbReference type="AlphaFoldDB" id="A0A9K3KVQ0"/>
<accession>A0A9K3KVQ0</accession>
<protein>
    <submittedName>
        <fullName evidence="3">Uncharacterized protein</fullName>
    </submittedName>
</protein>
<evidence type="ECO:0000313" key="3">
    <source>
        <dbReference type="EMBL" id="KAG7349938.1"/>
    </source>
</evidence>
<reference evidence="3" key="2">
    <citation type="submission" date="2021-04" db="EMBL/GenBank/DDBJ databases">
        <authorList>
            <person name="Podell S."/>
        </authorList>
    </citation>
    <scope>NUCLEOTIDE SEQUENCE</scope>
    <source>
        <strain evidence="3">Hildebrandi</strain>
    </source>
</reference>
<organism evidence="3 4">
    <name type="scientific">Nitzschia inconspicua</name>
    <dbReference type="NCBI Taxonomy" id="303405"/>
    <lineage>
        <taxon>Eukaryota</taxon>
        <taxon>Sar</taxon>
        <taxon>Stramenopiles</taxon>
        <taxon>Ochrophyta</taxon>
        <taxon>Bacillariophyta</taxon>
        <taxon>Bacillariophyceae</taxon>
        <taxon>Bacillariophycidae</taxon>
        <taxon>Bacillariales</taxon>
        <taxon>Bacillariaceae</taxon>
        <taxon>Nitzschia</taxon>
    </lineage>
</organism>
<feature type="compositionally biased region" description="Low complexity" evidence="1">
    <location>
        <begin position="305"/>
        <end position="325"/>
    </location>
</feature>
<reference evidence="3" key="1">
    <citation type="journal article" date="2021" name="Sci. Rep.">
        <title>Diploid genomic architecture of Nitzschia inconspicua, an elite biomass production diatom.</title>
        <authorList>
            <person name="Oliver A."/>
            <person name="Podell S."/>
            <person name="Pinowska A."/>
            <person name="Traller J.C."/>
            <person name="Smith S.R."/>
            <person name="McClure R."/>
            <person name="Beliaev A."/>
            <person name="Bohutskyi P."/>
            <person name="Hill E.A."/>
            <person name="Rabines A."/>
            <person name="Zheng H."/>
            <person name="Allen L.Z."/>
            <person name="Kuo A."/>
            <person name="Grigoriev I.V."/>
            <person name="Allen A.E."/>
            <person name="Hazlebeck D."/>
            <person name="Allen E.E."/>
        </authorList>
    </citation>
    <scope>NUCLEOTIDE SEQUENCE</scope>
    <source>
        <strain evidence="3">Hildebrandi</strain>
    </source>
</reference>
<gene>
    <name evidence="3" type="ORF">IV203_012535</name>
</gene>
<keyword evidence="4" id="KW-1185">Reference proteome</keyword>
<evidence type="ECO:0000313" key="4">
    <source>
        <dbReference type="Proteomes" id="UP000693970"/>
    </source>
</evidence>
<feature type="region of interest" description="Disordered" evidence="1">
    <location>
        <begin position="43"/>
        <end position="152"/>
    </location>
</feature>
<feature type="chain" id="PRO_5039901020" evidence="2">
    <location>
        <begin position="29"/>
        <end position="399"/>
    </location>
</feature>
<proteinExistence type="predicted"/>
<feature type="region of interest" description="Disordered" evidence="1">
    <location>
        <begin position="305"/>
        <end position="326"/>
    </location>
</feature>
<feature type="region of interest" description="Disordered" evidence="1">
    <location>
        <begin position="254"/>
        <end position="273"/>
    </location>
</feature>
<sequence length="399" mass="44325">MTTKSVFRFQQQLLLVLLAVCPGRKVVASDEEEFFHLLLPRGRKKKNNPTYTSRHPIKMKSDDEQKKPPARKVPNPSLLSDPFQDEKDGEESQQQHQSPSDRAAVKKRSSSSRSGGHGQVGLPRSQSVANMSYRRRNTTSNIPDTKDQRPSISSRDAYMQGLLQQMQSLERSLAFSPSASPSPSRNSITLLSDNAKAHVSSSWDRSLVMPGLHRYHPMDDFMVYLLRRNQIHASNVRLIRDNAMTHGRSSLFTSEIPLSPTKTTGRWEDDSSSSLDVGGIAECLRQRWGKTSDHNTMSASIATTASLTSSEAAVTNNTSNTSSNTFQEESFASLDISKQLLDPMKEESPNSVLDVDVAAEPIKKDRKSRGGAGTGKRGEKSRVRLPSSVMDHCYFTLDD</sequence>
<feature type="region of interest" description="Disordered" evidence="1">
    <location>
        <begin position="357"/>
        <end position="383"/>
    </location>
</feature>
<evidence type="ECO:0000256" key="2">
    <source>
        <dbReference type="SAM" id="SignalP"/>
    </source>
</evidence>
<name>A0A9K3KVQ0_9STRA</name>
<dbReference type="Proteomes" id="UP000693970">
    <property type="component" value="Unassembled WGS sequence"/>
</dbReference>
<keyword evidence="2" id="KW-0732">Signal</keyword>
<evidence type="ECO:0000256" key="1">
    <source>
        <dbReference type="SAM" id="MobiDB-lite"/>
    </source>
</evidence>
<comment type="caution">
    <text evidence="3">The sequence shown here is derived from an EMBL/GenBank/DDBJ whole genome shotgun (WGS) entry which is preliminary data.</text>
</comment>
<feature type="signal peptide" evidence="2">
    <location>
        <begin position="1"/>
        <end position="28"/>
    </location>
</feature>